<dbReference type="KEGG" id="cmh:VO01_15805"/>
<dbReference type="AlphaFoldDB" id="A0A0D5CM36"/>
<dbReference type="HOGENOM" id="CLU_1892489_0_0_11"/>
<dbReference type="Proteomes" id="UP000266634">
    <property type="component" value="Unassembled WGS sequence"/>
</dbReference>
<name>A0A0D5CM36_9MICO</name>
<reference evidence="3 5" key="2">
    <citation type="submission" date="2018-08" db="EMBL/GenBank/DDBJ databases">
        <title>Genome Sequence of Clavibacter michiganensis Subspecies type strains, and the Atypical Peach-Colored Strains Isolated from Tomato.</title>
        <authorList>
            <person name="Osdaghi E."/>
            <person name="Portier P."/>
            <person name="Briand M."/>
            <person name="Jacques M.-A."/>
        </authorList>
    </citation>
    <scope>NUCLEOTIDE SEQUENCE [LARGE SCALE GENOMIC DNA]</scope>
    <source>
        <strain evidence="3 5">CFBP 6488</strain>
    </source>
</reference>
<evidence type="ECO:0000256" key="1">
    <source>
        <dbReference type="SAM" id="Phobius"/>
    </source>
</evidence>
<feature type="transmembrane region" description="Helical" evidence="1">
    <location>
        <begin position="111"/>
        <end position="131"/>
    </location>
</feature>
<reference evidence="2 4" key="1">
    <citation type="journal article" date="2015" name="Genome Announc.">
        <title>Complete Genome Sequence of Clavibacter michiganensis subsp. insidiosus R1-1 Using PacBio Single-Molecule Real-Time Technology.</title>
        <authorList>
            <person name="Lu Y."/>
            <person name="Samac D.A."/>
            <person name="Glazebrook J."/>
            <person name="Ishimaru C.A."/>
        </authorList>
    </citation>
    <scope>NUCLEOTIDE SEQUENCE [LARGE SCALE GENOMIC DNA]</scope>
    <source>
        <strain evidence="2 4">R1-1</strain>
        <plasmid evidence="2 4">pCI2</plasmid>
    </source>
</reference>
<proteinExistence type="predicted"/>
<dbReference type="EMBL" id="QWEA01000090">
    <property type="protein sequence ID" value="RIJ44109.1"/>
    <property type="molecule type" value="Genomic_DNA"/>
</dbReference>
<evidence type="ECO:0000313" key="3">
    <source>
        <dbReference type="EMBL" id="RIJ44109.1"/>
    </source>
</evidence>
<geneLocation type="plasmid" evidence="2 4">
    <name>pCI2</name>
</geneLocation>
<evidence type="ECO:0000313" key="2">
    <source>
        <dbReference type="EMBL" id="AJW80701.1"/>
    </source>
</evidence>
<dbReference type="Proteomes" id="UP000032604">
    <property type="component" value="Plasmid pCI2"/>
</dbReference>
<keyword evidence="2" id="KW-0614">Plasmid</keyword>
<sequence>MPWTGLQLLYAAMELVGMLLTLGGLIAISRGAKVRYLDAREKLARALELNEEEETAKAREPGRKREIIAEFQAHHLANGLPRRAGYGESFQPGYETESVMRVLGAGAGRDLVIASIGLVLSGTAGVLATLFPAN</sequence>
<keyword evidence="1" id="KW-0812">Transmembrane</keyword>
<evidence type="ECO:0000313" key="4">
    <source>
        <dbReference type="Proteomes" id="UP000032604"/>
    </source>
</evidence>
<keyword evidence="1" id="KW-1133">Transmembrane helix</keyword>
<protein>
    <submittedName>
        <fullName evidence="2">Uncharacterized protein</fullName>
    </submittedName>
</protein>
<dbReference type="EMBL" id="CP011045">
    <property type="protein sequence ID" value="AJW80701.1"/>
    <property type="molecule type" value="Genomic_DNA"/>
</dbReference>
<keyword evidence="1" id="KW-0472">Membrane</keyword>
<organism evidence="2 4">
    <name type="scientific">Clavibacter michiganensis subsp. insidiosus</name>
    <dbReference type="NCBI Taxonomy" id="33014"/>
    <lineage>
        <taxon>Bacteria</taxon>
        <taxon>Bacillati</taxon>
        <taxon>Actinomycetota</taxon>
        <taxon>Actinomycetes</taxon>
        <taxon>Micrococcales</taxon>
        <taxon>Microbacteriaceae</taxon>
        <taxon>Clavibacter</taxon>
    </lineage>
</organism>
<evidence type="ECO:0000313" key="5">
    <source>
        <dbReference type="Proteomes" id="UP000266634"/>
    </source>
</evidence>
<accession>A0A0D5CM36</accession>
<dbReference type="PATRIC" id="fig|33014.5.peg.3269"/>
<gene>
    <name evidence="3" type="ORF">DZF93_04080</name>
    <name evidence="2" type="ORF">VO01_15805</name>
</gene>
<feature type="transmembrane region" description="Helical" evidence="1">
    <location>
        <begin position="6"/>
        <end position="28"/>
    </location>
</feature>